<accession>A0A4V3EIL5</accession>
<sequence length="129" mass="14891">MSIDLDRLRAELHASHELGDRRRYGELMAEHWGPSVTVMHEPANPNDKSLTVDEMLEARRRTEERMKTNMPDARYVRIYSRVIANVIYLMFDRVGTSSDGDEVVTPICTRITIEDDRISQVVFNIAPDN</sequence>
<proteinExistence type="predicted"/>
<dbReference type="AlphaFoldDB" id="A0A4V3EIL5"/>
<organism evidence="1 2">
    <name type="scientific">Ilumatobacter fluminis</name>
    <dbReference type="NCBI Taxonomy" id="467091"/>
    <lineage>
        <taxon>Bacteria</taxon>
        <taxon>Bacillati</taxon>
        <taxon>Actinomycetota</taxon>
        <taxon>Acidimicrobiia</taxon>
        <taxon>Acidimicrobiales</taxon>
        <taxon>Ilumatobacteraceae</taxon>
        <taxon>Ilumatobacter</taxon>
    </lineage>
</organism>
<dbReference type="EMBL" id="SOAU01000001">
    <property type="protein sequence ID" value="TDT14958.1"/>
    <property type="molecule type" value="Genomic_DNA"/>
</dbReference>
<evidence type="ECO:0000313" key="2">
    <source>
        <dbReference type="Proteomes" id="UP000294558"/>
    </source>
</evidence>
<protein>
    <recommendedName>
        <fullName evidence="3">SnoaL-like protein</fullName>
    </recommendedName>
</protein>
<dbReference type="Proteomes" id="UP000294558">
    <property type="component" value="Unassembled WGS sequence"/>
</dbReference>
<keyword evidence="2" id="KW-1185">Reference proteome</keyword>
<name>A0A4V3EIL5_9ACTN</name>
<evidence type="ECO:0000313" key="1">
    <source>
        <dbReference type="EMBL" id="TDT14958.1"/>
    </source>
</evidence>
<comment type="caution">
    <text evidence="1">The sequence shown here is derived from an EMBL/GenBank/DDBJ whole genome shotgun (WGS) entry which is preliminary data.</text>
</comment>
<gene>
    <name evidence="1" type="ORF">BDK89_0517</name>
</gene>
<dbReference type="RefSeq" id="WP_133867458.1">
    <property type="nucleotide sequence ID" value="NZ_SOAU01000001.1"/>
</dbReference>
<evidence type="ECO:0008006" key="3">
    <source>
        <dbReference type="Google" id="ProtNLM"/>
    </source>
</evidence>
<reference evidence="1 2" key="1">
    <citation type="submission" date="2019-03" db="EMBL/GenBank/DDBJ databases">
        <title>Sequencing the genomes of 1000 actinobacteria strains.</title>
        <authorList>
            <person name="Klenk H.-P."/>
        </authorList>
    </citation>
    <scope>NUCLEOTIDE SEQUENCE [LARGE SCALE GENOMIC DNA]</scope>
    <source>
        <strain evidence="1 2">DSM 18936</strain>
    </source>
</reference>